<dbReference type="EMBL" id="SPVF01000111">
    <property type="protein sequence ID" value="TFW22057.1"/>
    <property type="molecule type" value="Genomic_DNA"/>
</dbReference>
<evidence type="ECO:0000313" key="2">
    <source>
        <dbReference type="EMBL" id="TFW22057.1"/>
    </source>
</evidence>
<gene>
    <name evidence="2" type="ORF">E4L96_08425</name>
</gene>
<name>A0A4Y9SF24_9BURK</name>
<dbReference type="AlphaFoldDB" id="A0A4Y9SF24"/>
<evidence type="ECO:0000313" key="3">
    <source>
        <dbReference type="Proteomes" id="UP000298438"/>
    </source>
</evidence>
<reference evidence="2 3" key="1">
    <citation type="submission" date="2019-03" db="EMBL/GenBank/DDBJ databases">
        <title>Draft Genome Sequence of Massilia arenosa sp. nov., a Novel Massilia Species Isolated from a Sandy-loam Maize Soil.</title>
        <authorList>
            <person name="Raths R."/>
            <person name="Peta V."/>
            <person name="Bucking H."/>
        </authorList>
    </citation>
    <scope>NUCLEOTIDE SEQUENCE [LARGE SCALE GENOMIC DNA]</scope>
    <source>
        <strain evidence="2 3">MC02</strain>
    </source>
</reference>
<comment type="caution">
    <text evidence="2">The sequence shown here is derived from an EMBL/GenBank/DDBJ whole genome shotgun (WGS) entry which is preliminary data.</text>
</comment>
<dbReference type="Pfam" id="PF13689">
    <property type="entry name" value="DUF4154"/>
    <property type="match status" value="1"/>
</dbReference>
<dbReference type="OrthoDB" id="277577at2"/>
<feature type="chain" id="PRO_5021366147" evidence="1">
    <location>
        <begin position="32"/>
        <end position="187"/>
    </location>
</feature>
<protein>
    <submittedName>
        <fullName evidence="2">YfiR family protein</fullName>
    </submittedName>
</protein>
<accession>A0A4Y9SF24</accession>
<dbReference type="RefSeq" id="WP_135206771.1">
    <property type="nucleotide sequence ID" value="NZ_SPVF01000111.1"/>
</dbReference>
<dbReference type="InterPro" id="IPR025293">
    <property type="entry name" value="YfiR/HmsC-like"/>
</dbReference>
<keyword evidence="3" id="KW-1185">Reference proteome</keyword>
<organism evidence="2 3">
    <name type="scientific">Zemynaea arenosa</name>
    <dbReference type="NCBI Taxonomy" id="2561931"/>
    <lineage>
        <taxon>Bacteria</taxon>
        <taxon>Pseudomonadati</taxon>
        <taxon>Pseudomonadota</taxon>
        <taxon>Betaproteobacteria</taxon>
        <taxon>Burkholderiales</taxon>
        <taxon>Oxalobacteraceae</taxon>
        <taxon>Telluria group</taxon>
        <taxon>Zemynaea</taxon>
    </lineage>
</organism>
<evidence type="ECO:0000256" key="1">
    <source>
        <dbReference type="SAM" id="SignalP"/>
    </source>
</evidence>
<keyword evidence="1" id="KW-0732">Signal</keyword>
<dbReference type="Proteomes" id="UP000298438">
    <property type="component" value="Unassembled WGS sequence"/>
</dbReference>
<proteinExistence type="predicted"/>
<feature type="signal peptide" evidence="1">
    <location>
        <begin position="1"/>
        <end position="31"/>
    </location>
</feature>
<sequence length="187" mass="19969">MALLTPRPSAAGLLGRAMLLAWLWCIGSAHADDALERQVKAAYLYKFAGYVEWPDGALPQPDSPVVIGVAHDSALADQLEQMVAGRTASGHPLQVRRLRRGDSLAGVHMLFAGSPSGDLLAAARGHPVLTVTDSTDAFALGSMINFLVADDRLRFEVALRPAAQAHLRISARMLTAATRVLQREGLP</sequence>